<evidence type="ECO:0000313" key="5">
    <source>
        <dbReference type="EMBL" id="GJJ07703.1"/>
    </source>
</evidence>
<feature type="compositionally biased region" description="Polar residues" evidence="3">
    <location>
        <begin position="46"/>
        <end position="55"/>
    </location>
</feature>
<feature type="region of interest" description="Disordered" evidence="3">
    <location>
        <begin position="140"/>
        <end position="176"/>
    </location>
</feature>
<sequence length="713" mass="78418">MEFVSPRKKRRTVDETFTTPKKLRTDSLISSLSNTNAATPFKSPSKHISNQNTTSASTTFPSHLARLLSIQTSLQHALSVGLATSAVAPCVDTGRVPNVLTHVSLTSAMGFNFTCEVDDLKRLCWLWEWDGLAFDVAETKETSQTRHLQTTESQGDEDDDNPFIDSASTRSSNNDNTDWTRGAMGFIITPTTHFIRNEGRRIPAYGIGIEVDIDFAEGKGGGMAAVARWTAEGEGRKKELEKKLKRWIQIQTKQDDTKDEDEDKETEIPFVPLASLPTLVKFSTKLSSLTTLLQSKSKGSTPLSTPSSRKLLTNTPSSRNAVRQFVFPTPKKNTLPFPSTPQTPIESPARSIKSFTDSPSIGNSTPRYRPRSISPTKSAGLSLLSRSIANQTADEQANLSVVLPNMDPTPKAKSASGHKLSNNIPHAPFLSFPSDAADEVERSGLSSGSNIESNQGDLIHEVSLDKVDKINKQTPPFSLPLAIPFPQTPSTRGRVIQVETPRSNIPGTPSSTHSNTTDTPRRAALYERIRLKSLSEETPSKSGPKRVVEDGGSMTREQLRLLGQEEMRRRVLLGRLDEVAATVWAAFSSPAQTSSTPLSVARKRRTMRRDEIVRVVVSSSRVPISAADAGDSVTLLMDLCPFFLQPLVIEGEEWVEMPASNPNSLITPPSPRRKDISGEEVRNRSPKSVRMEPKGGLREVRERIRRETEECSI</sequence>
<evidence type="ECO:0000256" key="3">
    <source>
        <dbReference type="SAM" id="MobiDB-lite"/>
    </source>
</evidence>
<feature type="region of interest" description="Disordered" evidence="3">
    <location>
        <begin position="35"/>
        <end position="55"/>
    </location>
</feature>
<gene>
    <name evidence="5" type="ORF">Clacol_001908</name>
</gene>
<organism evidence="5 6">
    <name type="scientific">Clathrus columnatus</name>
    <dbReference type="NCBI Taxonomy" id="1419009"/>
    <lineage>
        <taxon>Eukaryota</taxon>
        <taxon>Fungi</taxon>
        <taxon>Dikarya</taxon>
        <taxon>Basidiomycota</taxon>
        <taxon>Agaricomycotina</taxon>
        <taxon>Agaricomycetes</taxon>
        <taxon>Phallomycetidae</taxon>
        <taxon>Phallales</taxon>
        <taxon>Clathraceae</taxon>
        <taxon>Clathrus</taxon>
    </lineage>
</organism>
<dbReference type="InterPro" id="IPR038090">
    <property type="entry name" value="Cdt1_C_WH_dom_sf"/>
</dbReference>
<dbReference type="AlphaFoldDB" id="A0AAV5A3B8"/>
<dbReference type="EMBL" id="BPWL01000002">
    <property type="protein sequence ID" value="GJJ07703.1"/>
    <property type="molecule type" value="Genomic_DNA"/>
</dbReference>
<evidence type="ECO:0000256" key="2">
    <source>
        <dbReference type="ARBA" id="ARBA00023306"/>
    </source>
</evidence>
<name>A0AAV5A3B8_9AGAM</name>
<evidence type="ECO:0000256" key="1">
    <source>
        <dbReference type="ARBA" id="ARBA00008356"/>
    </source>
</evidence>
<accession>A0AAV5A3B8</accession>
<feature type="compositionally biased region" description="Polar residues" evidence="3">
    <location>
        <begin position="353"/>
        <end position="366"/>
    </location>
</feature>
<feature type="region of interest" description="Disordered" evidence="3">
    <location>
        <begin position="660"/>
        <end position="699"/>
    </location>
</feature>
<feature type="compositionally biased region" description="Polar residues" evidence="3">
    <location>
        <begin position="336"/>
        <end position="345"/>
    </location>
</feature>
<comment type="similarity">
    <text evidence="1">Belongs to the Cdt1 family.</text>
</comment>
<feature type="compositionally biased region" description="Polar residues" evidence="3">
    <location>
        <begin position="166"/>
        <end position="176"/>
    </location>
</feature>
<reference evidence="5" key="1">
    <citation type="submission" date="2021-10" db="EMBL/GenBank/DDBJ databases">
        <title>De novo Genome Assembly of Clathrus columnatus (Basidiomycota, Fungi) Using Illumina and Nanopore Sequence Data.</title>
        <authorList>
            <person name="Ogiso-Tanaka E."/>
            <person name="Itagaki H."/>
            <person name="Hosoya T."/>
            <person name="Hosaka K."/>
        </authorList>
    </citation>
    <scope>NUCLEOTIDE SEQUENCE</scope>
    <source>
        <strain evidence="5">MO-923</strain>
    </source>
</reference>
<proteinExistence type="inferred from homology"/>
<dbReference type="Gene3D" id="1.10.10.1420">
    <property type="entry name" value="DNA replication factor Cdt1, C-terminal WH domain"/>
    <property type="match status" value="1"/>
</dbReference>
<evidence type="ECO:0000259" key="4">
    <source>
        <dbReference type="Pfam" id="PF16679"/>
    </source>
</evidence>
<evidence type="ECO:0000313" key="6">
    <source>
        <dbReference type="Proteomes" id="UP001050691"/>
    </source>
</evidence>
<dbReference type="Pfam" id="PF16679">
    <property type="entry name" value="CDT1_C"/>
    <property type="match status" value="1"/>
</dbReference>
<feature type="compositionally biased region" description="Basic and acidic residues" evidence="3">
    <location>
        <begin position="672"/>
        <end position="699"/>
    </location>
</feature>
<keyword evidence="2" id="KW-0131">Cell cycle</keyword>
<comment type="caution">
    <text evidence="5">The sequence shown here is derived from an EMBL/GenBank/DDBJ whole genome shotgun (WGS) entry which is preliminary data.</text>
</comment>
<protein>
    <recommendedName>
        <fullName evidence="4">DNA replication factor Cdt1 C-terminal domain-containing protein</fullName>
    </recommendedName>
</protein>
<feature type="domain" description="DNA replication factor Cdt1 C-terminal" evidence="4">
    <location>
        <begin position="560"/>
        <end position="645"/>
    </location>
</feature>
<feature type="region of interest" description="Disordered" evidence="3">
    <location>
        <begin position="294"/>
        <end position="375"/>
    </location>
</feature>
<keyword evidence="6" id="KW-1185">Reference proteome</keyword>
<feature type="compositionally biased region" description="Polar residues" evidence="3">
    <location>
        <begin position="302"/>
        <end position="321"/>
    </location>
</feature>
<dbReference type="InterPro" id="IPR032054">
    <property type="entry name" value="Cdt1_C"/>
</dbReference>
<dbReference type="Proteomes" id="UP001050691">
    <property type="component" value="Unassembled WGS sequence"/>
</dbReference>